<organism evidence="2 3">
    <name type="scientific">Aquimarina amphilecti</name>
    <dbReference type="NCBI Taxonomy" id="1038014"/>
    <lineage>
        <taxon>Bacteria</taxon>
        <taxon>Pseudomonadati</taxon>
        <taxon>Bacteroidota</taxon>
        <taxon>Flavobacteriia</taxon>
        <taxon>Flavobacteriales</taxon>
        <taxon>Flavobacteriaceae</taxon>
        <taxon>Aquimarina</taxon>
    </lineage>
</organism>
<name>A0A1H7KPI5_AQUAM</name>
<dbReference type="AlphaFoldDB" id="A0A1H7KPI5"/>
<protein>
    <submittedName>
        <fullName evidence="2">Uncharacterized protein</fullName>
    </submittedName>
</protein>
<evidence type="ECO:0000313" key="3">
    <source>
        <dbReference type="Proteomes" id="UP000198521"/>
    </source>
</evidence>
<evidence type="ECO:0000313" key="2">
    <source>
        <dbReference type="EMBL" id="SEK88699.1"/>
    </source>
</evidence>
<proteinExistence type="predicted"/>
<feature type="region of interest" description="Disordered" evidence="1">
    <location>
        <begin position="1"/>
        <end position="33"/>
    </location>
</feature>
<feature type="compositionally biased region" description="Polar residues" evidence="1">
    <location>
        <begin position="1"/>
        <end position="26"/>
    </location>
</feature>
<dbReference type="EMBL" id="FOAB01000002">
    <property type="protein sequence ID" value="SEK88699.1"/>
    <property type="molecule type" value="Genomic_DNA"/>
</dbReference>
<dbReference type="STRING" id="1038014.SAMN04487910_1392"/>
<sequence length="61" mass="6325">MKNLKNQTTTLTSQEIKTITGGNHNPSVIDDGNGGGCTGPVIIIIKPTTGPTFPDPDTIFG</sequence>
<dbReference type="RefSeq" id="WP_091406955.1">
    <property type="nucleotide sequence ID" value="NZ_FOAB01000002.1"/>
</dbReference>
<keyword evidence="3" id="KW-1185">Reference proteome</keyword>
<reference evidence="2 3" key="1">
    <citation type="submission" date="2016-10" db="EMBL/GenBank/DDBJ databases">
        <authorList>
            <person name="de Groot N.N."/>
        </authorList>
    </citation>
    <scope>NUCLEOTIDE SEQUENCE [LARGE SCALE GENOMIC DNA]</scope>
    <source>
        <strain evidence="2 3">DSM 25232</strain>
    </source>
</reference>
<dbReference type="Proteomes" id="UP000198521">
    <property type="component" value="Unassembled WGS sequence"/>
</dbReference>
<gene>
    <name evidence="2" type="ORF">SAMN04487910_1392</name>
</gene>
<accession>A0A1H7KPI5</accession>
<evidence type="ECO:0000256" key="1">
    <source>
        <dbReference type="SAM" id="MobiDB-lite"/>
    </source>
</evidence>